<evidence type="ECO:0000256" key="3">
    <source>
        <dbReference type="ARBA" id="ARBA00023082"/>
    </source>
</evidence>
<dbReference type="SUPFAM" id="SSF88659">
    <property type="entry name" value="Sigma3 and sigma4 domains of RNA polymerase sigma factors"/>
    <property type="match status" value="1"/>
</dbReference>
<dbReference type="Gene3D" id="1.10.10.10">
    <property type="entry name" value="Winged helix-like DNA-binding domain superfamily/Winged helix DNA-binding domain"/>
    <property type="match status" value="1"/>
</dbReference>
<name>A0ABS9ML93_9FIRM</name>
<dbReference type="EMBL" id="JAKNHQ010000018">
    <property type="protein sequence ID" value="MCG4611589.1"/>
    <property type="molecule type" value="Genomic_DNA"/>
</dbReference>
<gene>
    <name evidence="7" type="ORF">L0P57_11705</name>
</gene>
<dbReference type="InterPro" id="IPR013325">
    <property type="entry name" value="RNA_pol_sigma_r2"/>
</dbReference>
<dbReference type="InterPro" id="IPR007627">
    <property type="entry name" value="RNA_pol_sigma70_r2"/>
</dbReference>
<dbReference type="Proteomes" id="UP001298681">
    <property type="component" value="Unassembled WGS sequence"/>
</dbReference>
<feature type="domain" description="RNA polymerase sigma-70 region 2" evidence="5">
    <location>
        <begin position="10"/>
        <end position="73"/>
    </location>
</feature>
<protein>
    <submittedName>
        <fullName evidence="7">Sigma-70 family RNA polymerase sigma factor</fullName>
    </submittedName>
</protein>
<dbReference type="InterPro" id="IPR013249">
    <property type="entry name" value="RNA_pol_sigma70_r4_t2"/>
</dbReference>
<reference evidence="7 8" key="1">
    <citation type="submission" date="2022-01" db="EMBL/GenBank/DDBJ databases">
        <title>Collection of gut derived symbiotic bacterial strains cultured from healthy donors.</title>
        <authorList>
            <person name="Lin H."/>
            <person name="Kohout C."/>
            <person name="Waligurski E."/>
            <person name="Pamer E.G."/>
        </authorList>
    </citation>
    <scope>NUCLEOTIDE SEQUENCE [LARGE SCALE GENOMIC DNA]</scope>
    <source>
        <strain evidence="7 8">DFI.7.58</strain>
    </source>
</reference>
<evidence type="ECO:0000256" key="4">
    <source>
        <dbReference type="ARBA" id="ARBA00023163"/>
    </source>
</evidence>
<dbReference type="InterPro" id="IPR039425">
    <property type="entry name" value="RNA_pol_sigma-70-like"/>
</dbReference>
<dbReference type="Pfam" id="PF04542">
    <property type="entry name" value="Sigma70_r2"/>
    <property type="match status" value="1"/>
</dbReference>
<dbReference type="Gene3D" id="1.10.1740.10">
    <property type="match status" value="1"/>
</dbReference>
<comment type="similarity">
    <text evidence="1">Belongs to the sigma-70 factor family. ECF subfamily.</text>
</comment>
<keyword evidence="3" id="KW-0731">Sigma factor</keyword>
<dbReference type="NCBIfam" id="TIGR02937">
    <property type="entry name" value="sigma70-ECF"/>
    <property type="match status" value="1"/>
</dbReference>
<organism evidence="7 8">
    <name type="scientific">Anaeromassilibacillus senegalensis</name>
    <dbReference type="NCBI Taxonomy" id="1673717"/>
    <lineage>
        <taxon>Bacteria</taxon>
        <taxon>Bacillati</taxon>
        <taxon>Bacillota</taxon>
        <taxon>Clostridia</taxon>
        <taxon>Eubacteriales</taxon>
        <taxon>Acutalibacteraceae</taxon>
        <taxon>Anaeromassilibacillus</taxon>
    </lineage>
</organism>
<feature type="domain" description="RNA polymerase sigma factor 70 region 4 type 2" evidence="6">
    <location>
        <begin position="107"/>
        <end position="156"/>
    </location>
</feature>
<dbReference type="InterPro" id="IPR036388">
    <property type="entry name" value="WH-like_DNA-bd_sf"/>
</dbReference>
<dbReference type="RefSeq" id="WP_087235248.1">
    <property type="nucleotide sequence ID" value="NZ_JAKNHQ010000018.1"/>
</dbReference>
<evidence type="ECO:0000259" key="5">
    <source>
        <dbReference type="Pfam" id="PF04542"/>
    </source>
</evidence>
<dbReference type="PANTHER" id="PTHR43133:SF60">
    <property type="entry name" value="RNA POLYMERASE SIGMA FACTOR SIGV"/>
    <property type="match status" value="1"/>
</dbReference>
<dbReference type="SUPFAM" id="SSF88946">
    <property type="entry name" value="Sigma2 domain of RNA polymerase sigma factors"/>
    <property type="match status" value="1"/>
</dbReference>
<keyword evidence="4" id="KW-0804">Transcription</keyword>
<evidence type="ECO:0000256" key="1">
    <source>
        <dbReference type="ARBA" id="ARBA00010641"/>
    </source>
</evidence>
<keyword evidence="2" id="KW-0805">Transcription regulation</keyword>
<dbReference type="PANTHER" id="PTHR43133">
    <property type="entry name" value="RNA POLYMERASE ECF-TYPE SIGMA FACTO"/>
    <property type="match status" value="1"/>
</dbReference>
<evidence type="ECO:0000313" key="7">
    <source>
        <dbReference type="EMBL" id="MCG4611589.1"/>
    </source>
</evidence>
<accession>A0ABS9ML93</accession>
<keyword evidence="8" id="KW-1185">Reference proteome</keyword>
<dbReference type="InterPro" id="IPR014284">
    <property type="entry name" value="RNA_pol_sigma-70_dom"/>
</dbReference>
<sequence>MTNESFSEFVGQYEKLVFTVCFQMVRDYQEAQNLAQETFLAAYRSIDRCPPEHYKPWICRIAANKAKDHLKSAYARRVSAPGEEALDALPAQGSPEEAFLAEEGEARIQERIRALPEPYHKVSILYFLEEKPVEDIAKRLNRPKKTVQTQLYRAKQILREQLGKELDR</sequence>
<comment type="caution">
    <text evidence="7">The sequence shown here is derived from an EMBL/GenBank/DDBJ whole genome shotgun (WGS) entry which is preliminary data.</text>
</comment>
<evidence type="ECO:0000256" key="2">
    <source>
        <dbReference type="ARBA" id="ARBA00023015"/>
    </source>
</evidence>
<dbReference type="CDD" id="cd06171">
    <property type="entry name" value="Sigma70_r4"/>
    <property type="match status" value="1"/>
</dbReference>
<dbReference type="InterPro" id="IPR013324">
    <property type="entry name" value="RNA_pol_sigma_r3/r4-like"/>
</dbReference>
<dbReference type="Pfam" id="PF08281">
    <property type="entry name" value="Sigma70_r4_2"/>
    <property type="match status" value="1"/>
</dbReference>
<evidence type="ECO:0000259" key="6">
    <source>
        <dbReference type="Pfam" id="PF08281"/>
    </source>
</evidence>
<evidence type="ECO:0000313" key="8">
    <source>
        <dbReference type="Proteomes" id="UP001298681"/>
    </source>
</evidence>
<proteinExistence type="inferred from homology"/>